<dbReference type="PANTHER" id="PTHR34294">
    <property type="entry name" value="TRANSCRIPTIONAL REGULATOR-RELATED"/>
    <property type="match status" value="1"/>
</dbReference>
<dbReference type="EMBL" id="OCPC01000007">
    <property type="protein sequence ID" value="SOE18957.1"/>
    <property type="molecule type" value="Genomic_DNA"/>
</dbReference>
<dbReference type="InterPro" id="IPR051054">
    <property type="entry name" value="SorC_transcr_regulators"/>
</dbReference>
<dbReference type="Gene3D" id="1.10.10.60">
    <property type="entry name" value="Homeodomain-like"/>
    <property type="match status" value="1"/>
</dbReference>
<dbReference type="SUPFAM" id="SSF100950">
    <property type="entry name" value="NagB/RpiA/CoA transferase-like"/>
    <property type="match status" value="1"/>
</dbReference>
<dbReference type="AlphaFoldDB" id="A0A286IFZ9"/>
<evidence type="ECO:0000256" key="4">
    <source>
        <dbReference type="ARBA" id="ARBA00023163"/>
    </source>
</evidence>
<gene>
    <name evidence="6" type="ORF">SAMN05877838_3906</name>
</gene>
<evidence type="ECO:0000256" key="3">
    <source>
        <dbReference type="ARBA" id="ARBA00023125"/>
    </source>
</evidence>
<keyword evidence="2" id="KW-0805">Transcription regulation</keyword>
<proteinExistence type="inferred from homology"/>
<keyword evidence="4" id="KW-0804">Transcription</keyword>
<feature type="domain" description="Sugar-binding" evidence="5">
    <location>
        <begin position="53"/>
        <end position="304"/>
    </location>
</feature>
<dbReference type="PANTHER" id="PTHR34294:SF1">
    <property type="entry name" value="TRANSCRIPTIONAL REGULATOR LSRR"/>
    <property type="match status" value="1"/>
</dbReference>
<evidence type="ECO:0000256" key="1">
    <source>
        <dbReference type="ARBA" id="ARBA00010466"/>
    </source>
</evidence>
<dbReference type="InterPro" id="IPR007324">
    <property type="entry name" value="Sugar-bd_dom_put"/>
</dbReference>
<dbReference type="Proteomes" id="UP000219465">
    <property type="component" value="Unassembled WGS sequence"/>
</dbReference>
<name>A0A286IFZ9_9HYPH</name>
<comment type="similarity">
    <text evidence="1">Belongs to the SorC transcriptional regulatory family.</text>
</comment>
<dbReference type="Gene3D" id="3.40.50.1360">
    <property type="match status" value="1"/>
</dbReference>
<sequence>MMLEAAWQYYNDGQNQNEIAKYLGLSRSTVVNYLAEAREKGLVKVSLNPAAFQEVTLARQLRELYGLVDAYVVPRPAGLSDADALRRVGRVAGEWLPGMLSDGDVLGVSWGETIYEVSLNVKEGFVGDVTVVQLVGSLATPLVFAAETCSSNIAQRLSAHYVNLPVPAYLSNVELARQLRAEHHVATQLDVIKRCNKTLFAAGTCTPDSHIVKVGVVTEMQLHKLLDKGAAAVICGQFIDKDGNPLETEVRQRMICVDLEDMRNKDAGFLVAVGEARVAPIKAVIKGGFATHLLTCARTAELLLQ</sequence>
<evidence type="ECO:0000256" key="2">
    <source>
        <dbReference type="ARBA" id="ARBA00023015"/>
    </source>
</evidence>
<protein>
    <submittedName>
        <fullName evidence="6">DNA-binding transcriptional regulator LsrR (DeoR family)</fullName>
    </submittedName>
</protein>
<evidence type="ECO:0000313" key="7">
    <source>
        <dbReference type="Proteomes" id="UP000219465"/>
    </source>
</evidence>
<reference evidence="7" key="1">
    <citation type="submission" date="2017-08" db="EMBL/GenBank/DDBJ databases">
        <authorList>
            <person name="Varghese N."/>
            <person name="Submissions S."/>
        </authorList>
    </citation>
    <scope>NUCLEOTIDE SEQUENCE [LARGE SCALE GENOMIC DNA]</scope>
    <source>
        <strain evidence="7">KCTC 23107</strain>
    </source>
</reference>
<evidence type="ECO:0000259" key="5">
    <source>
        <dbReference type="Pfam" id="PF04198"/>
    </source>
</evidence>
<organism evidence="6 7">
    <name type="scientific">Hoeflea halophila</name>
    <dbReference type="NCBI Taxonomy" id="714899"/>
    <lineage>
        <taxon>Bacteria</taxon>
        <taxon>Pseudomonadati</taxon>
        <taxon>Pseudomonadota</taxon>
        <taxon>Alphaproteobacteria</taxon>
        <taxon>Hyphomicrobiales</taxon>
        <taxon>Rhizobiaceae</taxon>
        <taxon>Hoeflea</taxon>
    </lineage>
</organism>
<dbReference type="GO" id="GO:0030246">
    <property type="term" value="F:carbohydrate binding"/>
    <property type="evidence" value="ECO:0007669"/>
    <property type="project" value="InterPro"/>
</dbReference>
<accession>A0A286IFZ9</accession>
<keyword evidence="7" id="KW-1185">Reference proteome</keyword>
<keyword evidence="3 6" id="KW-0238">DNA-binding</keyword>
<dbReference type="InterPro" id="IPR037171">
    <property type="entry name" value="NagB/RpiA_transferase-like"/>
</dbReference>
<evidence type="ECO:0000313" key="6">
    <source>
        <dbReference type="EMBL" id="SOE18957.1"/>
    </source>
</evidence>
<dbReference type="GO" id="GO:0003677">
    <property type="term" value="F:DNA binding"/>
    <property type="evidence" value="ECO:0007669"/>
    <property type="project" value="UniProtKB-KW"/>
</dbReference>
<dbReference type="Pfam" id="PF04198">
    <property type="entry name" value="Sugar-bind"/>
    <property type="match status" value="1"/>
</dbReference>